<evidence type="ECO:0000313" key="11">
    <source>
        <dbReference type="Proteomes" id="UP000185639"/>
    </source>
</evidence>
<evidence type="ECO:0000256" key="4">
    <source>
        <dbReference type="ARBA" id="ARBA00023002"/>
    </source>
</evidence>
<reference evidence="11" key="1">
    <citation type="submission" date="2017-01" db="EMBL/GenBank/DDBJ databases">
        <authorList>
            <person name="Varghese N."/>
            <person name="Submissions S."/>
        </authorList>
    </citation>
    <scope>NUCLEOTIDE SEQUENCE [LARGE SCALE GENOMIC DNA]</scope>
    <source>
        <strain evidence="11">DSM 24913</strain>
    </source>
</reference>
<dbReference type="InterPro" id="IPR051395">
    <property type="entry name" value="Cytochrome_c_Peroxidase/MauG"/>
</dbReference>
<dbReference type="Gene3D" id="1.10.760.10">
    <property type="entry name" value="Cytochrome c-like domain"/>
    <property type="match status" value="2"/>
</dbReference>
<dbReference type="InterPro" id="IPR004852">
    <property type="entry name" value="Di-haem_cyt_c_peroxidsae"/>
</dbReference>
<dbReference type="SUPFAM" id="SSF46626">
    <property type="entry name" value="Cytochrome c"/>
    <property type="match status" value="2"/>
</dbReference>
<dbReference type="AlphaFoldDB" id="A0A1N7LXM8"/>
<keyword evidence="10" id="KW-0575">Peroxidase</keyword>
<evidence type="ECO:0000256" key="3">
    <source>
        <dbReference type="ARBA" id="ARBA00022723"/>
    </source>
</evidence>
<feature type="domain" description="Cytochrome c" evidence="9">
    <location>
        <begin position="301"/>
        <end position="482"/>
    </location>
</feature>
<evidence type="ECO:0000256" key="8">
    <source>
        <dbReference type="SAM" id="SignalP"/>
    </source>
</evidence>
<evidence type="ECO:0000256" key="7">
    <source>
        <dbReference type="SAM" id="MobiDB-lite"/>
    </source>
</evidence>
<dbReference type="Pfam" id="PF03150">
    <property type="entry name" value="CCP_MauG"/>
    <property type="match status" value="1"/>
</dbReference>
<dbReference type="InterPro" id="IPR009056">
    <property type="entry name" value="Cyt_c-like_dom"/>
</dbReference>
<evidence type="ECO:0000256" key="5">
    <source>
        <dbReference type="ARBA" id="ARBA00023004"/>
    </source>
</evidence>
<comment type="subcellular location">
    <subcellularLocation>
        <location evidence="1">Cell envelope</location>
    </subcellularLocation>
</comment>
<feature type="signal peptide" evidence="8">
    <location>
        <begin position="1"/>
        <end position="20"/>
    </location>
</feature>
<dbReference type="InterPro" id="IPR036909">
    <property type="entry name" value="Cyt_c-like_dom_sf"/>
</dbReference>
<dbReference type="STRING" id="484498.SAMN05421686_104283"/>
<dbReference type="Proteomes" id="UP000185639">
    <property type="component" value="Unassembled WGS sequence"/>
</dbReference>
<gene>
    <name evidence="10" type="ORF">SAMN05421686_104283</name>
</gene>
<proteinExistence type="predicted"/>
<keyword evidence="11" id="KW-1185">Reference proteome</keyword>
<dbReference type="GO" id="GO:0009055">
    <property type="term" value="F:electron transfer activity"/>
    <property type="evidence" value="ECO:0007669"/>
    <property type="project" value="InterPro"/>
</dbReference>
<evidence type="ECO:0000256" key="1">
    <source>
        <dbReference type="ARBA" id="ARBA00004196"/>
    </source>
</evidence>
<organism evidence="10 11">
    <name type="scientific">Thalassolituus maritimus</name>
    <dbReference type="NCBI Taxonomy" id="484498"/>
    <lineage>
        <taxon>Bacteria</taxon>
        <taxon>Pseudomonadati</taxon>
        <taxon>Pseudomonadota</taxon>
        <taxon>Gammaproteobacteria</taxon>
        <taxon>Oceanospirillales</taxon>
        <taxon>Oceanospirillaceae</taxon>
        <taxon>Thalassolituus</taxon>
    </lineage>
</organism>
<dbReference type="PANTHER" id="PTHR30600">
    <property type="entry name" value="CYTOCHROME C PEROXIDASE-RELATED"/>
    <property type="match status" value="1"/>
</dbReference>
<dbReference type="GO" id="GO:0030313">
    <property type="term" value="C:cell envelope"/>
    <property type="evidence" value="ECO:0007669"/>
    <property type="project" value="UniProtKB-SubCell"/>
</dbReference>
<sequence>MPFNATTLLSKILIIMPMTAAVSGCLFDNDGKTREEKLDRDLSAVIASQNLTGDPASGRSLPEISEPEAQLGMKLFFSKSLSGDQDTACVSCHHPALGGGDDLSLPIGVGADRPELLGPGRTHSGSTHPTVPRNAPTTFNIALWDQVLFHDGRVESIGKTAGRNGNDGQGIRTPDSTFNTADADSGLTMSAAQARFPVTSAAEMRGHTYAPGDNTVIRTRLEQRLQNVGDSLNEVNVDPDGDSVNNWVNAFEEVYDATVPAEDIITFERITSAIAAYENSQVFTDNRWAEYVAGDTEALTIEEKAGAYLFFNSAEGGGAGCSSCHSGDFFTDEGFHNIGMPQIGEGKGNGDNTHEDFGRMRETGNESDQFAFRTPSLLNVEHTGPFGHAGAYDSLEAVVRHHLNPTRAVDDYFSAGGACATLAQNESDASCEDYSGGYAEENSRKVLTALEAEQAAGASLLINTELSDSQINNLVAFLEALTDPCLEDSTCLSQWIPQDLDEEDGNRLEIIDQYESQLLAN</sequence>
<name>A0A1N7LXM8_9GAMM</name>
<dbReference type="GO" id="GO:0020037">
    <property type="term" value="F:heme binding"/>
    <property type="evidence" value="ECO:0007669"/>
    <property type="project" value="InterPro"/>
</dbReference>
<keyword evidence="2 6" id="KW-0349">Heme</keyword>
<evidence type="ECO:0000256" key="6">
    <source>
        <dbReference type="PROSITE-ProRule" id="PRU00433"/>
    </source>
</evidence>
<dbReference type="GO" id="GO:0004130">
    <property type="term" value="F:cytochrome-c peroxidase activity"/>
    <property type="evidence" value="ECO:0007669"/>
    <property type="project" value="TreeGrafter"/>
</dbReference>
<keyword evidence="3 6" id="KW-0479">Metal-binding</keyword>
<keyword evidence="5 6" id="KW-0408">Iron</keyword>
<dbReference type="PROSITE" id="PS51007">
    <property type="entry name" value="CYTC"/>
    <property type="match status" value="1"/>
</dbReference>
<evidence type="ECO:0000259" key="9">
    <source>
        <dbReference type="PROSITE" id="PS51007"/>
    </source>
</evidence>
<evidence type="ECO:0000313" key="10">
    <source>
        <dbReference type="EMBL" id="SIS78593.1"/>
    </source>
</evidence>
<keyword evidence="4" id="KW-0560">Oxidoreductase</keyword>
<dbReference type="EMBL" id="FTOH01000004">
    <property type="protein sequence ID" value="SIS78593.1"/>
    <property type="molecule type" value="Genomic_DNA"/>
</dbReference>
<accession>A0A1N7LXM8</accession>
<evidence type="ECO:0000256" key="2">
    <source>
        <dbReference type="ARBA" id="ARBA00022617"/>
    </source>
</evidence>
<feature type="chain" id="PRO_5012388000" evidence="8">
    <location>
        <begin position="21"/>
        <end position="521"/>
    </location>
</feature>
<dbReference type="GO" id="GO:0046872">
    <property type="term" value="F:metal ion binding"/>
    <property type="evidence" value="ECO:0007669"/>
    <property type="project" value="UniProtKB-KW"/>
</dbReference>
<keyword evidence="8" id="KW-0732">Signal</keyword>
<protein>
    <submittedName>
        <fullName evidence="10">Cytochrome c peroxidase</fullName>
    </submittedName>
</protein>
<feature type="region of interest" description="Disordered" evidence="7">
    <location>
        <begin position="159"/>
        <end position="182"/>
    </location>
</feature>